<evidence type="ECO:0000313" key="5">
    <source>
        <dbReference type="EnsemblMetazoa" id="GAUT014792-PA"/>
    </source>
</evidence>
<accession>A0A1A9UTH4</accession>
<protein>
    <recommendedName>
        <fullName evidence="7">Protein takeout</fullName>
    </recommendedName>
</protein>
<dbReference type="PANTHER" id="PTHR11008">
    <property type="entry name" value="PROTEIN TAKEOUT-LIKE PROTEIN"/>
    <property type="match status" value="1"/>
</dbReference>
<keyword evidence="2" id="KW-0090">Biological rhythms</keyword>
<dbReference type="InterPro" id="IPR038606">
    <property type="entry name" value="To_sf"/>
</dbReference>
<name>A0A1A9UTH4_GLOAU</name>
<dbReference type="InterPro" id="IPR010562">
    <property type="entry name" value="Haemolymph_juvenile_hormone-bd"/>
</dbReference>
<evidence type="ECO:0000256" key="4">
    <source>
        <dbReference type="SAM" id="SignalP"/>
    </source>
</evidence>
<dbReference type="VEuPathDB" id="VectorBase:GAUT014792"/>
<keyword evidence="1 4" id="KW-0732">Signal</keyword>
<dbReference type="FunFam" id="3.15.10.30:FF:000001">
    <property type="entry name" value="Takeout-like protein 1"/>
    <property type="match status" value="1"/>
</dbReference>
<evidence type="ECO:0000256" key="2">
    <source>
        <dbReference type="ARBA" id="ARBA00023108"/>
    </source>
</evidence>
<dbReference type="EnsemblMetazoa" id="GAUT014792-RA">
    <property type="protein sequence ID" value="GAUT014792-PA"/>
    <property type="gene ID" value="GAUT014792"/>
</dbReference>
<dbReference type="AlphaFoldDB" id="A0A1A9UTH4"/>
<dbReference type="PANTHER" id="PTHR11008:SF25">
    <property type="entry name" value="IP09473P-RELATED"/>
    <property type="match status" value="1"/>
</dbReference>
<proteinExistence type="inferred from homology"/>
<sequence>MTEKVLNFLMLYVTIVTFGGVSQAATYLAEKPAFLTPCRRDDPAFEKCFTSNFDALFREYKDGIPGSKEVKSIDPLPVKRVTIAQDAKGPVSLNAELTNILISGGSKAQTRKADWREKEATLSLLFFAPQLKVQSDYKVDGRILSLPLNGHGKLSFVVDKIGMAIRIKYKLRKEHGHTFSDIVDFHLDITEIGGFNIKLENLFNGQKDLEDAANMTFNENWRDLYEALKPAIRQTCEALLANRVKAVFKFIPANYFIENL</sequence>
<evidence type="ECO:0000313" key="6">
    <source>
        <dbReference type="Proteomes" id="UP000078200"/>
    </source>
</evidence>
<evidence type="ECO:0000256" key="3">
    <source>
        <dbReference type="ARBA" id="ARBA00060902"/>
    </source>
</evidence>
<dbReference type="Pfam" id="PF06585">
    <property type="entry name" value="JHBP"/>
    <property type="match status" value="1"/>
</dbReference>
<dbReference type="GO" id="GO:0007623">
    <property type="term" value="P:circadian rhythm"/>
    <property type="evidence" value="ECO:0007669"/>
    <property type="project" value="UniProtKB-ARBA"/>
</dbReference>
<evidence type="ECO:0000256" key="1">
    <source>
        <dbReference type="ARBA" id="ARBA00022729"/>
    </source>
</evidence>
<evidence type="ECO:0008006" key="7">
    <source>
        <dbReference type="Google" id="ProtNLM"/>
    </source>
</evidence>
<comment type="similarity">
    <text evidence="3">Belongs to the TO family.</text>
</comment>
<feature type="signal peptide" evidence="4">
    <location>
        <begin position="1"/>
        <end position="24"/>
    </location>
</feature>
<dbReference type="Proteomes" id="UP000078200">
    <property type="component" value="Unassembled WGS sequence"/>
</dbReference>
<organism evidence="5 6">
    <name type="scientific">Glossina austeni</name>
    <name type="common">Savannah tsetse fly</name>
    <dbReference type="NCBI Taxonomy" id="7395"/>
    <lineage>
        <taxon>Eukaryota</taxon>
        <taxon>Metazoa</taxon>
        <taxon>Ecdysozoa</taxon>
        <taxon>Arthropoda</taxon>
        <taxon>Hexapoda</taxon>
        <taxon>Insecta</taxon>
        <taxon>Pterygota</taxon>
        <taxon>Neoptera</taxon>
        <taxon>Endopterygota</taxon>
        <taxon>Diptera</taxon>
        <taxon>Brachycera</taxon>
        <taxon>Muscomorpha</taxon>
        <taxon>Hippoboscoidea</taxon>
        <taxon>Glossinidae</taxon>
        <taxon>Glossina</taxon>
    </lineage>
</organism>
<dbReference type="Gene3D" id="3.15.10.30">
    <property type="entry name" value="Haemolymph juvenile hormone binding protein"/>
    <property type="match status" value="1"/>
</dbReference>
<dbReference type="STRING" id="7395.A0A1A9UTH4"/>
<reference evidence="5" key="1">
    <citation type="submission" date="2020-05" db="UniProtKB">
        <authorList>
            <consortium name="EnsemblMetazoa"/>
        </authorList>
    </citation>
    <scope>IDENTIFICATION</scope>
    <source>
        <strain evidence="5">TTRI</strain>
    </source>
</reference>
<feature type="chain" id="PRO_5008398800" description="Protein takeout" evidence="4">
    <location>
        <begin position="25"/>
        <end position="260"/>
    </location>
</feature>
<dbReference type="GO" id="GO:0005615">
    <property type="term" value="C:extracellular space"/>
    <property type="evidence" value="ECO:0007669"/>
    <property type="project" value="TreeGrafter"/>
</dbReference>
<keyword evidence="6" id="KW-1185">Reference proteome</keyword>
<dbReference type="SMART" id="SM00700">
    <property type="entry name" value="JHBP"/>
    <property type="match status" value="1"/>
</dbReference>